<feature type="domain" description="Amidase" evidence="1">
    <location>
        <begin position="114"/>
        <end position="461"/>
    </location>
</feature>
<protein>
    <recommendedName>
        <fullName evidence="1">Amidase domain-containing protein</fullName>
    </recommendedName>
</protein>
<dbReference type="PANTHER" id="PTHR11895:SF73">
    <property type="entry name" value="AMIDASE FAMILY PROTEIN"/>
    <property type="match status" value="1"/>
</dbReference>
<dbReference type="SUPFAM" id="SSF75304">
    <property type="entry name" value="Amidase signature (AS) enzymes"/>
    <property type="match status" value="1"/>
</dbReference>
<proteinExistence type="predicted"/>
<dbReference type="GO" id="GO:0050567">
    <property type="term" value="F:glutaminyl-tRNA synthase (glutamine-hydrolyzing) activity"/>
    <property type="evidence" value="ECO:0007669"/>
    <property type="project" value="TreeGrafter"/>
</dbReference>
<dbReference type="Pfam" id="PF01425">
    <property type="entry name" value="Amidase"/>
    <property type="match status" value="1"/>
</dbReference>
<gene>
    <name evidence="2" type="ORF">METZ01_LOCUS105402</name>
</gene>
<dbReference type="EMBL" id="UINC01011978">
    <property type="protein sequence ID" value="SVA52548.1"/>
    <property type="molecule type" value="Genomic_DNA"/>
</dbReference>
<dbReference type="InterPro" id="IPR000120">
    <property type="entry name" value="Amidase"/>
</dbReference>
<dbReference type="AlphaFoldDB" id="A0A381WK82"/>
<sequence length="552" mass="59772">MSDKTISLSDIAAAENLLGIEYSQDERELMADNLEDLIAAAQAQRSVIFPNTLPPATTFDPRLSTTVMPASQIPISVSKVDAGSLPENDADIAYSPVTHLSEWIRSGQITSRRLAEIYIDRIKTLGPKLECVVTVLEDLALEEADDADRMIADGKYLGPLHGIPYGLKDLFDTKNIQTTWGAMPYKDRIAEKDAHIVTLLREAGAILVAKTTLGALAYGDIWFGGVTRNPWNIAEGASGSSAGSASATAAGLVGFSIGTETLGSITSPSQRCGTTGLRPTFGRVSRSGAMALCWSLDKIGPICRSVEDTVLVLSAINGFDSDDKGSIDASFNYDASTSTKGLRVGYIPASFEDEGSTDVDRDALDAMRQLDVELVEVSLPELPYMSLMNVVYAEAAAAFEELTLNNRDDELAWQAKGAWPNIFRKARFLSAVDHVQLDRLRYKSMQVMDEMFSKVDFMIGPFMGPMLVITNFTGHPCLHLRAGFCKTKTRGEASLGTGTLDTGQEDAGSETLHETPHGISLWSGLFDEGRLCNLGVALENQLNVWQRRPPLG</sequence>
<dbReference type="InterPro" id="IPR036928">
    <property type="entry name" value="AS_sf"/>
</dbReference>
<reference evidence="2" key="1">
    <citation type="submission" date="2018-05" db="EMBL/GenBank/DDBJ databases">
        <authorList>
            <person name="Lanie J.A."/>
            <person name="Ng W.-L."/>
            <person name="Kazmierczak K.M."/>
            <person name="Andrzejewski T.M."/>
            <person name="Davidsen T.M."/>
            <person name="Wayne K.J."/>
            <person name="Tettelin H."/>
            <person name="Glass J.I."/>
            <person name="Rusch D."/>
            <person name="Podicherti R."/>
            <person name="Tsui H.-C.T."/>
            <person name="Winkler M.E."/>
        </authorList>
    </citation>
    <scope>NUCLEOTIDE SEQUENCE</scope>
</reference>
<dbReference type="PANTHER" id="PTHR11895">
    <property type="entry name" value="TRANSAMIDASE"/>
    <property type="match status" value="1"/>
</dbReference>
<name>A0A381WK82_9ZZZZ</name>
<organism evidence="2">
    <name type="scientific">marine metagenome</name>
    <dbReference type="NCBI Taxonomy" id="408172"/>
    <lineage>
        <taxon>unclassified sequences</taxon>
        <taxon>metagenomes</taxon>
        <taxon>ecological metagenomes</taxon>
    </lineage>
</organism>
<evidence type="ECO:0000313" key="2">
    <source>
        <dbReference type="EMBL" id="SVA52548.1"/>
    </source>
</evidence>
<dbReference type="Gene3D" id="3.90.1300.10">
    <property type="entry name" value="Amidase signature (AS) domain"/>
    <property type="match status" value="1"/>
</dbReference>
<evidence type="ECO:0000259" key="1">
    <source>
        <dbReference type="Pfam" id="PF01425"/>
    </source>
</evidence>
<dbReference type="InterPro" id="IPR023631">
    <property type="entry name" value="Amidase_dom"/>
</dbReference>
<accession>A0A381WK82</accession>